<dbReference type="AlphaFoldDB" id="A0A392RX64"/>
<reference evidence="1 2" key="1">
    <citation type="journal article" date="2018" name="Front. Plant Sci.">
        <title>Red Clover (Trifolium pratense) and Zigzag Clover (T. medium) - A Picture of Genomic Similarities and Differences.</title>
        <authorList>
            <person name="Dluhosova J."/>
            <person name="Istvanek J."/>
            <person name="Nedelnik J."/>
            <person name="Repkova J."/>
        </authorList>
    </citation>
    <scope>NUCLEOTIDE SEQUENCE [LARGE SCALE GENOMIC DNA]</scope>
    <source>
        <strain evidence="2">cv. 10/8</strain>
        <tissue evidence="1">Leaf</tissue>
    </source>
</reference>
<organism evidence="1 2">
    <name type="scientific">Trifolium medium</name>
    <dbReference type="NCBI Taxonomy" id="97028"/>
    <lineage>
        <taxon>Eukaryota</taxon>
        <taxon>Viridiplantae</taxon>
        <taxon>Streptophyta</taxon>
        <taxon>Embryophyta</taxon>
        <taxon>Tracheophyta</taxon>
        <taxon>Spermatophyta</taxon>
        <taxon>Magnoliopsida</taxon>
        <taxon>eudicotyledons</taxon>
        <taxon>Gunneridae</taxon>
        <taxon>Pentapetalae</taxon>
        <taxon>rosids</taxon>
        <taxon>fabids</taxon>
        <taxon>Fabales</taxon>
        <taxon>Fabaceae</taxon>
        <taxon>Papilionoideae</taxon>
        <taxon>50 kb inversion clade</taxon>
        <taxon>NPAAA clade</taxon>
        <taxon>Hologalegina</taxon>
        <taxon>IRL clade</taxon>
        <taxon>Trifolieae</taxon>
        <taxon>Trifolium</taxon>
    </lineage>
</organism>
<accession>A0A392RX64</accession>
<feature type="non-terminal residue" evidence="1">
    <location>
        <position position="89"/>
    </location>
</feature>
<protein>
    <submittedName>
        <fullName evidence="1">Uncharacterized protein</fullName>
    </submittedName>
</protein>
<dbReference type="Proteomes" id="UP000265520">
    <property type="component" value="Unassembled WGS sequence"/>
</dbReference>
<evidence type="ECO:0000313" key="1">
    <source>
        <dbReference type="EMBL" id="MCI40969.1"/>
    </source>
</evidence>
<proteinExistence type="predicted"/>
<comment type="caution">
    <text evidence="1">The sequence shown here is derived from an EMBL/GenBank/DDBJ whole genome shotgun (WGS) entry which is preliminary data.</text>
</comment>
<keyword evidence="2" id="KW-1185">Reference proteome</keyword>
<sequence>MEFWNLRAAQGILARCAVKFTSSRNLVWKVRVAQNDMARCATEISKQDVHNGNLRVAQGKWRGAPARDYEEITAFQDGTGAIRGSRLGQ</sequence>
<evidence type="ECO:0000313" key="2">
    <source>
        <dbReference type="Proteomes" id="UP000265520"/>
    </source>
</evidence>
<dbReference type="EMBL" id="LXQA010286021">
    <property type="protein sequence ID" value="MCI40969.1"/>
    <property type="molecule type" value="Genomic_DNA"/>
</dbReference>
<name>A0A392RX64_9FABA</name>